<accession>A0AAD3CLM6</accession>
<dbReference type="InterPro" id="IPR002734">
    <property type="entry name" value="RibDG_C"/>
</dbReference>
<evidence type="ECO:0000313" key="6">
    <source>
        <dbReference type="Proteomes" id="UP001054902"/>
    </source>
</evidence>
<evidence type="ECO:0000259" key="4">
    <source>
        <dbReference type="Pfam" id="PF01872"/>
    </source>
</evidence>
<dbReference type="InterPro" id="IPR024072">
    <property type="entry name" value="DHFR-like_dom_sf"/>
</dbReference>
<dbReference type="SUPFAM" id="SSF53597">
    <property type="entry name" value="Dihydrofolate reductase-like"/>
    <property type="match status" value="1"/>
</dbReference>
<dbReference type="Proteomes" id="UP001054902">
    <property type="component" value="Unassembled WGS sequence"/>
</dbReference>
<evidence type="ECO:0000256" key="3">
    <source>
        <dbReference type="ARBA" id="ARBA00023002"/>
    </source>
</evidence>
<sequence>MAFDEDYAVADASATESVRFTSPPSLDLVHQLRRNCDCVLVGKGTVVRDDCTLTVRRVDLFPHQNNIQPARVVIDSNLEILSRDDDVYKYALLKDGHRVIIYHSCDQTHEHEKALQDIPNLALEKLSKSKDGNISVRDVLQNLREVHDIHHCMVEGGPATALPFLQEKFVDRAMIVKAPMKFNDPVVSNINNDVLIDAGLELIDTINVGDDVVEYWVKSGQEWPTKNVADWPM</sequence>
<evidence type="ECO:0000256" key="2">
    <source>
        <dbReference type="ARBA" id="ARBA00022857"/>
    </source>
</evidence>
<dbReference type="GO" id="GO:0008703">
    <property type="term" value="F:5-amino-6-(5-phosphoribosylamino)uracil reductase activity"/>
    <property type="evidence" value="ECO:0007669"/>
    <property type="project" value="InterPro"/>
</dbReference>
<name>A0AAD3CLM6_9STRA</name>
<comment type="pathway">
    <text evidence="1">Cofactor biosynthesis; riboflavin biosynthesis.</text>
</comment>
<dbReference type="AlphaFoldDB" id="A0AAD3CLM6"/>
<keyword evidence="6" id="KW-1185">Reference proteome</keyword>
<dbReference type="Gene3D" id="3.40.430.10">
    <property type="entry name" value="Dihydrofolate Reductase, subunit A"/>
    <property type="match status" value="1"/>
</dbReference>
<dbReference type="PANTHER" id="PTHR38011">
    <property type="entry name" value="DIHYDROFOLATE REDUCTASE FAMILY PROTEIN (AFU_ORTHOLOGUE AFUA_8G06820)"/>
    <property type="match status" value="1"/>
</dbReference>
<dbReference type="Pfam" id="PF01872">
    <property type="entry name" value="RibD_C"/>
    <property type="match status" value="1"/>
</dbReference>
<feature type="domain" description="Bacterial bifunctional deaminase-reductase C-terminal" evidence="4">
    <location>
        <begin position="12"/>
        <end position="180"/>
    </location>
</feature>
<keyword evidence="2" id="KW-0521">NADP</keyword>
<protein>
    <recommendedName>
        <fullName evidence="4">Bacterial bifunctional deaminase-reductase C-terminal domain-containing protein</fullName>
    </recommendedName>
</protein>
<reference evidence="5 6" key="1">
    <citation type="journal article" date="2021" name="Sci. Rep.">
        <title>The genome of the diatom Chaetoceros tenuissimus carries an ancient integrated fragment of an extant virus.</title>
        <authorList>
            <person name="Hongo Y."/>
            <person name="Kimura K."/>
            <person name="Takaki Y."/>
            <person name="Yoshida Y."/>
            <person name="Baba S."/>
            <person name="Kobayashi G."/>
            <person name="Nagasaki K."/>
            <person name="Hano T."/>
            <person name="Tomaru Y."/>
        </authorList>
    </citation>
    <scope>NUCLEOTIDE SEQUENCE [LARGE SCALE GENOMIC DNA]</scope>
    <source>
        <strain evidence="5 6">NIES-3715</strain>
    </source>
</reference>
<dbReference type="GO" id="GO:0009231">
    <property type="term" value="P:riboflavin biosynthetic process"/>
    <property type="evidence" value="ECO:0007669"/>
    <property type="project" value="InterPro"/>
</dbReference>
<dbReference type="InterPro" id="IPR050765">
    <property type="entry name" value="Riboflavin_Biosynth_HTPR"/>
</dbReference>
<organism evidence="5 6">
    <name type="scientific">Chaetoceros tenuissimus</name>
    <dbReference type="NCBI Taxonomy" id="426638"/>
    <lineage>
        <taxon>Eukaryota</taxon>
        <taxon>Sar</taxon>
        <taxon>Stramenopiles</taxon>
        <taxon>Ochrophyta</taxon>
        <taxon>Bacillariophyta</taxon>
        <taxon>Coscinodiscophyceae</taxon>
        <taxon>Chaetocerotophycidae</taxon>
        <taxon>Chaetocerotales</taxon>
        <taxon>Chaetocerotaceae</taxon>
        <taxon>Chaetoceros</taxon>
    </lineage>
</organism>
<keyword evidence="3" id="KW-0560">Oxidoreductase</keyword>
<dbReference type="EMBL" id="BLLK01000027">
    <property type="protein sequence ID" value="GFH48221.1"/>
    <property type="molecule type" value="Genomic_DNA"/>
</dbReference>
<gene>
    <name evidence="5" type="ORF">CTEN210_04697</name>
</gene>
<dbReference type="PANTHER" id="PTHR38011:SF7">
    <property type="entry name" value="2,5-DIAMINO-6-RIBOSYLAMINO-4(3H)-PYRIMIDINONE 5'-PHOSPHATE REDUCTASE"/>
    <property type="match status" value="1"/>
</dbReference>
<evidence type="ECO:0000256" key="1">
    <source>
        <dbReference type="ARBA" id="ARBA00005104"/>
    </source>
</evidence>
<evidence type="ECO:0000313" key="5">
    <source>
        <dbReference type="EMBL" id="GFH48221.1"/>
    </source>
</evidence>
<proteinExistence type="predicted"/>
<comment type="caution">
    <text evidence="5">The sequence shown here is derived from an EMBL/GenBank/DDBJ whole genome shotgun (WGS) entry which is preliminary data.</text>
</comment>